<protein>
    <submittedName>
        <fullName evidence="2">Uncharacterized protein</fullName>
    </submittedName>
</protein>
<evidence type="ECO:0000256" key="1">
    <source>
        <dbReference type="SAM" id="MobiDB-lite"/>
    </source>
</evidence>
<name>A0A834AC16_9CHIR</name>
<reference evidence="2 3" key="1">
    <citation type="journal article" date="2020" name="Nature">
        <title>Six reference-quality genomes reveal evolution of bat adaptations.</title>
        <authorList>
            <person name="Jebb D."/>
            <person name="Huang Z."/>
            <person name="Pippel M."/>
            <person name="Hughes G.M."/>
            <person name="Lavrichenko K."/>
            <person name="Devanna P."/>
            <person name="Winkler S."/>
            <person name="Jermiin L.S."/>
            <person name="Skirmuntt E.C."/>
            <person name="Katzourakis A."/>
            <person name="Burkitt-Gray L."/>
            <person name="Ray D.A."/>
            <person name="Sullivan K.A.M."/>
            <person name="Roscito J.G."/>
            <person name="Kirilenko B.M."/>
            <person name="Davalos L.M."/>
            <person name="Corthals A.P."/>
            <person name="Power M.L."/>
            <person name="Jones G."/>
            <person name="Ransome R.D."/>
            <person name="Dechmann D.K.N."/>
            <person name="Locatelli A.G."/>
            <person name="Puechmaille S.J."/>
            <person name="Fedrigo O."/>
            <person name="Jarvis E.D."/>
            <person name="Hiller M."/>
            <person name="Vernes S.C."/>
            <person name="Myers E.W."/>
            <person name="Teeling E.C."/>
        </authorList>
    </citation>
    <scope>NUCLEOTIDE SEQUENCE [LARGE SCALE GENOMIC DNA]</scope>
    <source>
        <strain evidence="2">Bat1K_MPI-CBG_1</strain>
    </source>
</reference>
<evidence type="ECO:0000313" key="3">
    <source>
        <dbReference type="Proteomes" id="UP000664940"/>
    </source>
</evidence>
<comment type="caution">
    <text evidence="2">The sequence shown here is derived from an EMBL/GenBank/DDBJ whole genome shotgun (WGS) entry which is preliminary data.</text>
</comment>
<proteinExistence type="predicted"/>
<accession>A0A834AC16</accession>
<dbReference type="EMBL" id="JABVXQ010000005">
    <property type="protein sequence ID" value="KAF6109590.1"/>
    <property type="molecule type" value="Genomic_DNA"/>
</dbReference>
<evidence type="ECO:0000313" key="2">
    <source>
        <dbReference type="EMBL" id="KAF6109590.1"/>
    </source>
</evidence>
<gene>
    <name evidence="2" type="ORF">HJG60_010850</name>
</gene>
<feature type="region of interest" description="Disordered" evidence="1">
    <location>
        <begin position="147"/>
        <end position="170"/>
    </location>
</feature>
<dbReference type="AlphaFoldDB" id="A0A834AC16"/>
<organism evidence="2 3">
    <name type="scientific">Phyllostomus discolor</name>
    <name type="common">pale spear-nosed bat</name>
    <dbReference type="NCBI Taxonomy" id="89673"/>
    <lineage>
        <taxon>Eukaryota</taxon>
        <taxon>Metazoa</taxon>
        <taxon>Chordata</taxon>
        <taxon>Craniata</taxon>
        <taxon>Vertebrata</taxon>
        <taxon>Euteleostomi</taxon>
        <taxon>Mammalia</taxon>
        <taxon>Eutheria</taxon>
        <taxon>Laurasiatheria</taxon>
        <taxon>Chiroptera</taxon>
        <taxon>Yangochiroptera</taxon>
        <taxon>Phyllostomidae</taxon>
        <taxon>Phyllostominae</taxon>
        <taxon>Phyllostomus</taxon>
    </lineage>
</organism>
<dbReference type="Proteomes" id="UP000664940">
    <property type="component" value="Unassembled WGS sequence"/>
</dbReference>
<sequence>MQVGLDLPASGPRARAAWHGLCRETQAARGGSSKLPPGLSHVFLGLLLDGHALCCDTTGELRRMLSPARSSGPVTRCETGPAALNSAVNLSRRYFFVVHFDLSGAAPATHHERGGRARLPAAAGHAGKQASQPIPAQGWAVVAQQRGHRPSQGAGPVELGEPVWKPDSEQTCQSQRKLPFLVSSSFTPI</sequence>